<feature type="transmembrane region" description="Helical" evidence="17">
    <location>
        <begin position="337"/>
        <end position="359"/>
    </location>
</feature>
<dbReference type="Pfam" id="PF06455">
    <property type="entry name" value="NADH5_C"/>
    <property type="match status" value="1"/>
</dbReference>
<comment type="subcellular location">
    <subcellularLocation>
        <location evidence="2">Mitochondrion inner membrane</location>
        <topology evidence="2">Multi-pass membrane protein</topology>
    </subcellularLocation>
</comment>
<geneLocation type="mitochondrion" evidence="21"/>
<evidence type="ECO:0000256" key="9">
    <source>
        <dbReference type="ARBA" id="ARBA00022967"/>
    </source>
</evidence>
<feature type="transmembrane region" description="Helical" evidence="17">
    <location>
        <begin position="295"/>
        <end position="316"/>
    </location>
</feature>
<evidence type="ECO:0000256" key="12">
    <source>
        <dbReference type="ARBA" id="ARBA00023027"/>
    </source>
</evidence>
<feature type="transmembrane region" description="Helical" evidence="17">
    <location>
        <begin position="153"/>
        <end position="173"/>
    </location>
</feature>
<evidence type="ECO:0000256" key="5">
    <source>
        <dbReference type="ARBA" id="ARBA00022448"/>
    </source>
</evidence>
<feature type="transmembrane region" description="Helical" evidence="17">
    <location>
        <begin position="241"/>
        <end position="263"/>
    </location>
</feature>
<dbReference type="EMBL" id="MH592139">
    <property type="protein sequence ID" value="AXI98734.1"/>
    <property type="molecule type" value="Genomic_DNA"/>
</dbReference>
<accession>A0A345UE48</accession>
<evidence type="ECO:0000256" key="3">
    <source>
        <dbReference type="ARBA" id="ARBA00012944"/>
    </source>
</evidence>
<dbReference type="InterPro" id="IPR001750">
    <property type="entry name" value="ND/Mrp_TM"/>
</dbReference>
<feature type="transmembrane region" description="Helical" evidence="17">
    <location>
        <begin position="419"/>
        <end position="441"/>
    </location>
</feature>
<dbReference type="InterPro" id="IPR010934">
    <property type="entry name" value="NADH_DH_su5_C"/>
</dbReference>
<feature type="transmembrane region" description="Helical" evidence="17">
    <location>
        <begin position="179"/>
        <end position="202"/>
    </location>
</feature>
<keyword evidence="10" id="KW-0249">Electron transport</keyword>
<evidence type="ECO:0000256" key="11">
    <source>
        <dbReference type="ARBA" id="ARBA00022989"/>
    </source>
</evidence>
<keyword evidence="15 17" id="KW-0472">Membrane</keyword>
<dbReference type="GO" id="GO:0015990">
    <property type="term" value="P:electron transport coupled proton transport"/>
    <property type="evidence" value="ECO:0007669"/>
    <property type="project" value="TreeGrafter"/>
</dbReference>
<dbReference type="GO" id="GO:0008137">
    <property type="term" value="F:NADH dehydrogenase (ubiquinone) activity"/>
    <property type="evidence" value="ECO:0007669"/>
    <property type="project" value="UniProtKB-EC"/>
</dbReference>
<reference evidence="21" key="1">
    <citation type="journal article" date="2018" name="Mol. Phylogenet. Evol.">
        <title>Species delimitation and mitogenome phylogenetics in the subterranean genus Pseudoniphargus (Crustacea: Amphipoda).</title>
        <authorList>
            <person name="Stokkan M."/>
            <person name="Jurado-Rivera J.A."/>
            <person name="Oromi P."/>
            <person name="Juan C."/>
            <person name="Jaume D."/>
            <person name="Pons J."/>
        </authorList>
    </citation>
    <scope>NUCLEOTIDE SEQUENCE</scope>
</reference>
<keyword evidence="7 17" id="KW-0812">Transmembrane</keyword>
<evidence type="ECO:0000256" key="10">
    <source>
        <dbReference type="ARBA" id="ARBA00022982"/>
    </source>
</evidence>
<evidence type="ECO:0000256" key="15">
    <source>
        <dbReference type="ARBA" id="ARBA00023136"/>
    </source>
</evidence>
<sequence>MKLSTSIYDVFKVLLFIMSVSWSLLAFFVMFYSKSFFFEWEVFYYSGASFNVSLIFDWMSLVFLSVVSLISACIMQYSKYYMEGEVMFLRFSMLLVMFVGSMAILIVSPNLVSLLLGWDGLGLTSYVLIIYYQNESSCNSGMLTILSNRIGDVMILMSIGLLSCHGSWSFYMFEEVEDVLVVGAIILAGMTKSAQLPFSAWLPAAMAAPTPVSSLVHSSTLVTAGIYVLIRFYPVMSSVTALWQSLMIVSVSTMFIAGLAANFEVDVKKVVALSTLSQLGLMSTILSMGLVKLSFFHLITHAMFKSSLFMCVGFIMHNIKGDQDGRSMSGFVMVSPVLMSYFVVVNMALAGLPFLAGFYSKDLILENMFMFDFNNTIKFMLVLGTGFTFSYSLRIIYLISSGVCVTSSVSVSEDMDKEVMASIMALIMMSVVVGFYFSWVYFSESMFIVLTYYDKYLIMLAGLLAGGSMYFFVRSETKVKSTMSEGLIFDMLYLPEISRIYATKPFIKIGMTLNKIFDMGWLEYYGGKGGEALFLKNSMFLQLSQKSVMVSGYIVSVVYLVFMVVMIY</sequence>
<gene>
    <name evidence="21" type="primary">nad5</name>
</gene>
<feature type="transmembrane region" description="Helical" evidence="17">
    <location>
        <begin position="456"/>
        <end position="473"/>
    </location>
</feature>
<comment type="function">
    <text evidence="1">Core subunit of the mitochondrial membrane respiratory chain NADH dehydrogenase (Complex I) that is believed to belong to the minimal assembly required for catalysis. Complex I functions in the transfer of electrons from NADH to the respiratory chain. The immediate electron acceptor for the enzyme is believed to be ubiquinone.</text>
</comment>
<organism evidence="21">
    <name type="scientific">Pseudoniphargus sp. 1-Basque</name>
    <dbReference type="NCBI Taxonomy" id="2212664"/>
    <lineage>
        <taxon>Eukaryota</taxon>
        <taxon>Metazoa</taxon>
        <taxon>Ecdysozoa</taxon>
        <taxon>Arthropoda</taxon>
        <taxon>Crustacea</taxon>
        <taxon>Multicrustacea</taxon>
        <taxon>Malacostraca</taxon>
        <taxon>Eumalacostraca</taxon>
        <taxon>Peracarida</taxon>
        <taxon>Amphipoda</taxon>
        <taxon>Senticaudata</taxon>
        <taxon>Gammarida</taxon>
        <taxon>Crangonyctidira</taxon>
        <taxon>Allocrangonyctoidea</taxon>
        <taxon>Allocrangonyctidae</taxon>
        <taxon>Pseudoniphargus</taxon>
    </lineage>
</organism>
<feature type="domain" description="NADH-Ubiquinone oxidoreductase (complex I) chain 5 N-terminal" evidence="19">
    <location>
        <begin position="47"/>
        <end position="91"/>
    </location>
</feature>
<evidence type="ECO:0000256" key="4">
    <source>
        <dbReference type="ARBA" id="ARBA00021096"/>
    </source>
</evidence>
<feature type="transmembrane region" description="Helical" evidence="17">
    <location>
        <begin position="270"/>
        <end position="289"/>
    </location>
</feature>
<evidence type="ECO:0000259" key="18">
    <source>
        <dbReference type="Pfam" id="PF00361"/>
    </source>
</evidence>
<dbReference type="Pfam" id="PF00361">
    <property type="entry name" value="Proton_antipo_M"/>
    <property type="match status" value="1"/>
</dbReference>
<evidence type="ECO:0000256" key="6">
    <source>
        <dbReference type="ARBA" id="ARBA00022660"/>
    </source>
</evidence>
<keyword evidence="11 17" id="KW-1133">Transmembrane helix</keyword>
<evidence type="ECO:0000256" key="13">
    <source>
        <dbReference type="ARBA" id="ARBA00023075"/>
    </source>
</evidence>
<name>A0A345UE48_9CRUS</name>
<evidence type="ECO:0000256" key="14">
    <source>
        <dbReference type="ARBA" id="ARBA00023128"/>
    </source>
</evidence>
<dbReference type="PANTHER" id="PTHR42829:SF2">
    <property type="entry name" value="NADH-UBIQUINONE OXIDOREDUCTASE CHAIN 5"/>
    <property type="match status" value="1"/>
</dbReference>
<evidence type="ECO:0000259" key="19">
    <source>
        <dbReference type="Pfam" id="PF00662"/>
    </source>
</evidence>
<comment type="catalytic activity">
    <reaction evidence="16 17">
        <text>a ubiquinone + NADH + 5 H(+)(in) = a ubiquinol + NAD(+) + 4 H(+)(out)</text>
        <dbReference type="Rhea" id="RHEA:29091"/>
        <dbReference type="Rhea" id="RHEA-COMP:9565"/>
        <dbReference type="Rhea" id="RHEA-COMP:9566"/>
        <dbReference type="ChEBI" id="CHEBI:15378"/>
        <dbReference type="ChEBI" id="CHEBI:16389"/>
        <dbReference type="ChEBI" id="CHEBI:17976"/>
        <dbReference type="ChEBI" id="CHEBI:57540"/>
        <dbReference type="ChEBI" id="CHEBI:57945"/>
        <dbReference type="EC" id="7.1.1.2"/>
    </reaction>
</comment>
<feature type="transmembrane region" description="Helical" evidence="17">
    <location>
        <begin position="548"/>
        <end position="567"/>
    </location>
</feature>
<dbReference type="PRINTS" id="PR01434">
    <property type="entry name" value="NADHDHGNASE5"/>
</dbReference>
<feature type="domain" description="NADH:quinone oxidoreductase/Mrp antiporter transmembrane" evidence="18">
    <location>
        <begin position="108"/>
        <end position="379"/>
    </location>
</feature>
<feature type="domain" description="NADH dehydrogenase subunit 5 C-terminal" evidence="20">
    <location>
        <begin position="391"/>
        <end position="567"/>
    </location>
</feature>
<proteinExistence type="inferred from homology"/>
<keyword evidence="14 17" id="KW-0496">Mitochondrion</keyword>
<keyword evidence="12 17" id="KW-0520">NAD</keyword>
<keyword evidence="9" id="KW-1278">Translocase</keyword>
<dbReference type="EC" id="7.1.1.2" evidence="3 17"/>
<feature type="transmembrane region" description="Helical" evidence="17">
    <location>
        <begin position="52"/>
        <end position="75"/>
    </location>
</feature>
<keyword evidence="6" id="KW-0679">Respiratory chain</keyword>
<comment type="similarity">
    <text evidence="17">Belongs to the complex I subunit 5 family.</text>
</comment>
<dbReference type="GO" id="GO:0005743">
    <property type="term" value="C:mitochondrial inner membrane"/>
    <property type="evidence" value="ECO:0007669"/>
    <property type="project" value="UniProtKB-SubCell"/>
</dbReference>
<evidence type="ECO:0000256" key="1">
    <source>
        <dbReference type="ARBA" id="ARBA00003257"/>
    </source>
</evidence>
<dbReference type="GO" id="GO:0003954">
    <property type="term" value="F:NADH dehydrogenase activity"/>
    <property type="evidence" value="ECO:0007669"/>
    <property type="project" value="TreeGrafter"/>
</dbReference>
<evidence type="ECO:0000313" key="21">
    <source>
        <dbReference type="EMBL" id="AXI98734.1"/>
    </source>
</evidence>
<dbReference type="Pfam" id="PF00662">
    <property type="entry name" value="Proton_antipo_N"/>
    <property type="match status" value="1"/>
</dbReference>
<evidence type="ECO:0000256" key="8">
    <source>
        <dbReference type="ARBA" id="ARBA00022792"/>
    </source>
</evidence>
<keyword evidence="8" id="KW-0999">Mitochondrion inner membrane</keyword>
<evidence type="ECO:0000256" key="2">
    <source>
        <dbReference type="ARBA" id="ARBA00004448"/>
    </source>
</evidence>
<dbReference type="InterPro" id="IPR001516">
    <property type="entry name" value="Proton_antipo_N"/>
</dbReference>
<protein>
    <recommendedName>
        <fullName evidence="4 17">NADH-ubiquinone oxidoreductase chain 5</fullName>
        <ecNumber evidence="3 17">7.1.1.2</ecNumber>
    </recommendedName>
</protein>
<comment type="function">
    <text evidence="17">Core subunit of the mitochondrial membrane respiratory chain NADH dehydrogenase (Complex I) which catalyzes electron transfer from NADH through the respiratory chain, using ubiquinone as an electron acceptor. Essential for the catalytic activity and assembly of complex I.</text>
</comment>
<evidence type="ECO:0000259" key="20">
    <source>
        <dbReference type="Pfam" id="PF06455"/>
    </source>
</evidence>
<keyword evidence="13 17" id="KW-0830">Ubiquinone</keyword>
<evidence type="ECO:0000256" key="16">
    <source>
        <dbReference type="ARBA" id="ARBA00049551"/>
    </source>
</evidence>
<feature type="transmembrane region" description="Helical" evidence="17">
    <location>
        <begin position="12"/>
        <end position="32"/>
    </location>
</feature>
<feature type="transmembrane region" description="Helical" evidence="17">
    <location>
        <begin position="87"/>
        <end position="107"/>
    </location>
</feature>
<dbReference type="AlphaFoldDB" id="A0A345UE48"/>
<dbReference type="PANTHER" id="PTHR42829">
    <property type="entry name" value="NADH-UBIQUINONE OXIDOREDUCTASE CHAIN 5"/>
    <property type="match status" value="1"/>
</dbReference>
<dbReference type="InterPro" id="IPR003945">
    <property type="entry name" value="NU5C-like"/>
</dbReference>
<evidence type="ECO:0000256" key="7">
    <source>
        <dbReference type="ARBA" id="ARBA00022692"/>
    </source>
</evidence>
<evidence type="ECO:0000256" key="17">
    <source>
        <dbReference type="RuleBase" id="RU003404"/>
    </source>
</evidence>
<feature type="transmembrane region" description="Helical" evidence="17">
    <location>
        <begin position="379"/>
        <end position="399"/>
    </location>
</feature>
<dbReference type="GO" id="GO:0042773">
    <property type="term" value="P:ATP synthesis coupled electron transport"/>
    <property type="evidence" value="ECO:0007669"/>
    <property type="project" value="InterPro"/>
</dbReference>
<keyword evidence="5 17" id="KW-0813">Transport</keyword>